<feature type="transmembrane region" description="Helical" evidence="1">
    <location>
        <begin position="111"/>
        <end position="134"/>
    </location>
</feature>
<dbReference type="KEGG" id="pcb:PCHAS_0627000"/>
<sequence length="148" mass="16875">MQPNCFDRDIERLNREITSKFKISKKTNDNNEGYELVVEQNMDKMPTNMGASSLLSRSNTFIGVNHSENGLSSRSEVSRITNSESISRTSFDTTEKFSVFNETFSGFMNNAILIAVVFLFLLLGGLAISFIFLLRRKARYTIKKLIRL</sequence>
<evidence type="ECO:0000313" key="3">
    <source>
        <dbReference type="Proteomes" id="UP000071118"/>
    </source>
</evidence>
<name>A0A4V6M930_PLACU</name>
<reference evidence="2 3" key="1">
    <citation type="journal article" date="2014" name="BMC Biol.">
        <title>A comprehensive evaluation of rodent malaria parasite genomes and gene expression.</title>
        <authorList>
            <person name="Otto T.D."/>
            <person name="Bohme U."/>
            <person name="Jackson A.P."/>
            <person name="Hunt M."/>
            <person name="Franke-Fayard B."/>
            <person name="Hoeijmakers W.A."/>
            <person name="Religa A.A."/>
            <person name="Robertson L."/>
            <person name="Sanders M."/>
            <person name="Ogun S.A."/>
            <person name="Cunningham D."/>
            <person name="Erhart A."/>
            <person name="Billker O."/>
            <person name="Khan S.M."/>
            <person name="Stunnenberg H.G."/>
            <person name="Langhorne J."/>
            <person name="Holder A.A."/>
            <person name="Waters A.P."/>
            <person name="Newbold C.I."/>
            <person name="Pain A."/>
            <person name="Berriman M."/>
            <person name="Janse C.J."/>
        </authorList>
    </citation>
    <scope>NUCLEOTIDE SEQUENCE [LARGE SCALE GENOMIC DNA]</scope>
    <source>
        <strain evidence="2 3">AS</strain>
    </source>
</reference>
<keyword evidence="1" id="KW-0812">Transmembrane</keyword>
<dbReference type="VEuPathDB" id="PlasmoDB:PCHAS_0627000"/>
<organism evidence="2 3">
    <name type="scientific">Plasmodium chabaudi chabaudi</name>
    <dbReference type="NCBI Taxonomy" id="31271"/>
    <lineage>
        <taxon>Eukaryota</taxon>
        <taxon>Sar</taxon>
        <taxon>Alveolata</taxon>
        <taxon>Apicomplexa</taxon>
        <taxon>Aconoidasida</taxon>
        <taxon>Haemosporida</taxon>
        <taxon>Plasmodiidae</taxon>
        <taxon>Plasmodium</taxon>
        <taxon>Plasmodium (Vinckeia)</taxon>
    </lineage>
</organism>
<evidence type="ECO:0000313" key="2">
    <source>
        <dbReference type="EMBL" id="VTZ67865.1"/>
    </source>
</evidence>
<accession>A0A4V6M930</accession>
<evidence type="ECO:0000256" key="1">
    <source>
        <dbReference type="SAM" id="Phobius"/>
    </source>
</evidence>
<keyword evidence="3" id="KW-1185">Reference proteome</keyword>
<keyword evidence="1" id="KW-1133">Transmembrane helix</keyword>
<protein>
    <submittedName>
        <fullName evidence="2">Uncharacterized protein</fullName>
    </submittedName>
</protein>
<proteinExistence type="predicted"/>
<dbReference type="GeneID" id="27794989"/>
<dbReference type="EMBL" id="LK022883">
    <property type="protein sequence ID" value="VTZ67865.1"/>
    <property type="molecule type" value="Genomic_DNA"/>
</dbReference>
<keyword evidence="1" id="KW-0472">Membrane</keyword>
<dbReference type="AlphaFoldDB" id="A0A4V6M930"/>
<gene>
    <name evidence="2" type="ORF">PCHAS_0627000</name>
</gene>
<dbReference type="Proteomes" id="UP000071118">
    <property type="component" value="Chromosome 6"/>
</dbReference>
<dbReference type="RefSeq" id="XP_016654386.1">
    <property type="nucleotide sequence ID" value="XM_016799040.1"/>
</dbReference>